<gene>
    <name evidence="1" type="ordered locus">A1E_05165</name>
</gene>
<name>A8F016_RICCK</name>
<dbReference type="HOGENOM" id="CLU_219797_0_0_5"/>
<proteinExistence type="predicted"/>
<dbReference type="EMBL" id="CP000409">
    <property type="protein sequence ID" value="ABV73949.1"/>
    <property type="molecule type" value="Genomic_DNA"/>
</dbReference>
<organism evidence="1 2">
    <name type="scientific">Rickettsia canadensis (strain McKiel)</name>
    <dbReference type="NCBI Taxonomy" id="293613"/>
    <lineage>
        <taxon>Bacteria</taxon>
        <taxon>Pseudomonadati</taxon>
        <taxon>Pseudomonadota</taxon>
        <taxon>Alphaproteobacteria</taxon>
        <taxon>Rickettsiales</taxon>
        <taxon>Rickettsiaceae</taxon>
        <taxon>Rickettsieae</taxon>
        <taxon>Rickettsia</taxon>
        <taxon>belli group</taxon>
    </lineage>
</organism>
<reference evidence="2" key="1">
    <citation type="submission" date="2007-09" db="EMBL/GenBank/DDBJ databases">
        <title>Complete genome sequence of Rickettsia canadensis.</title>
        <authorList>
            <person name="Madan A."/>
            <person name="Fahey J."/>
            <person name="Helton E."/>
            <person name="Ketteman M."/>
            <person name="Madan A."/>
            <person name="Rodrigues S."/>
            <person name="Sanchez A."/>
            <person name="Whiting M."/>
            <person name="Dasch G."/>
            <person name="Eremeeva M."/>
        </authorList>
    </citation>
    <scope>NUCLEOTIDE SEQUENCE [LARGE SCALE GENOMIC DNA]</scope>
    <source>
        <strain evidence="2">McKiel</strain>
    </source>
</reference>
<dbReference type="KEGG" id="rcm:A1E_05165"/>
<evidence type="ECO:0000313" key="2">
    <source>
        <dbReference type="Proteomes" id="UP000007056"/>
    </source>
</evidence>
<dbReference type="AlphaFoldDB" id="A8F016"/>
<evidence type="ECO:0000313" key="1">
    <source>
        <dbReference type="EMBL" id="ABV73949.1"/>
    </source>
</evidence>
<accession>A8F016</accession>
<dbReference type="STRING" id="293613.A1E_05165"/>
<protein>
    <submittedName>
        <fullName evidence="1">Uncharacterized protein</fullName>
    </submittedName>
</protein>
<sequence length="33" mass="3978">MLFYTEKSILLYDSGKFTLSEAKELPWSEMKKY</sequence>
<dbReference type="Proteomes" id="UP000007056">
    <property type="component" value="Chromosome"/>
</dbReference>